<evidence type="ECO:0000313" key="4">
    <source>
        <dbReference type="Proteomes" id="UP001065174"/>
    </source>
</evidence>
<dbReference type="InterPro" id="IPR024705">
    <property type="entry name" value="Ssp411"/>
</dbReference>
<dbReference type="InterPro" id="IPR008928">
    <property type="entry name" value="6-hairpin_glycosidase_sf"/>
</dbReference>
<proteinExistence type="predicted"/>
<feature type="chain" id="PRO_5047509083" evidence="1">
    <location>
        <begin position="19"/>
        <end position="694"/>
    </location>
</feature>
<dbReference type="InterPro" id="IPR012341">
    <property type="entry name" value="6hp_glycosidase-like_sf"/>
</dbReference>
<dbReference type="Gene3D" id="3.40.30.10">
    <property type="entry name" value="Glutaredoxin"/>
    <property type="match status" value="1"/>
</dbReference>
<gene>
    <name evidence="3" type="ORF">N6H18_11345</name>
</gene>
<dbReference type="PANTHER" id="PTHR42899">
    <property type="entry name" value="SPERMATOGENESIS-ASSOCIATED PROTEIN 20"/>
    <property type="match status" value="1"/>
</dbReference>
<name>A0ABY6CKA0_9BACT</name>
<keyword evidence="4" id="KW-1185">Reference proteome</keyword>
<dbReference type="InterPro" id="IPR036249">
    <property type="entry name" value="Thioredoxin-like_sf"/>
</dbReference>
<accession>A0ABY6CKA0</accession>
<dbReference type="Gene3D" id="1.50.10.20">
    <property type="match status" value="1"/>
</dbReference>
<dbReference type="Pfam" id="PF03190">
    <property type="entry name" value="Thioredox_DsbH"/>
    <property type="match status" value="1"/>
</dbReference>
<dbReference type="EMBL" id="CP106679">
    <property type="protein sequence ID" value="UXP30946.1"/>
    <property type="molecule type" value="Genomic_DNA"/>
</dbReference>
<feature type="signal peptide" evidence="1">
    <location>
        <begin position="1"/>
        <end position="18"/>
    </location>
</feature>
<organism evidence="3 4">
    <name type="scientific">Reichenbachiella agarivorans</name>
    <dbReference type="NCBI Taxonomy" id="2979464"/>
    <lineage>
        <taxon>Bacteria</taxon>
        <taxon>Pseudomonadati</taxon>
        <taxon>Bacteroidota</taxon>
        <taxon>Cytophagia</taxon>
        <taxon>Cytophagales</taxon>
        <taxon>Reichenbachiellaceae</taxon>
        <taxon>Reichenbachiella</taxon>
    </lineage>
</organism>
<dbReference type="SUPFAM" id="SSF48208">
    <property type="entry name" value="Six-hairpin glycosidases"/>
    <property type="match status" value="1"/>
</dbReference>
<evidence type="ECO:0000256" key="1">
    <source>
        <dbReference type="SAM" id="SignalP"/>
    </source>
</evidence>
<dbReference type="PIRSF" id="PIRSF006402">
    <property type="entry name" value="UCP006402_thioredoxin"/>
    <property type="match status" value="1"/>
</dbReference>
<dbReference type="Proteomes" id="UP001065174">
    <property type="component" value="Chromosome"/>
</dbReference>
<sequence>MMKYLTLVGIVSLLFLHACDMNKGKHPYTNALINESSPYLLQHAHNPVDWQPWGNKALNQAKKENKLIIVSIGYAACHWCHVMEHESFEDLLIAEKMNENYVSIKVDREERPDIDQVYMNAAQLLTGRGGWPLNIVALPDGRPVFAGTYFSKEDWDKILDYFHAMYKSDPQKMLDQAEKVTEGIAENEMPTFNQSALNYSADTAQHIANQLLSELDTVNGGKSGAPKFPMPVIYEYLMAESYYRNNPAIDQAIQVTLNKMSAGGIYDHLGGGFSRYSVDGTWTVPHFEKMLYDNAQLISLYSHAYQRYGTAAYQQTIVETIAFCKRELKDSLGGYYSSLDADSEGEEGKFYVWGVAEIDSLLGEKAQFFKTYYGISVKGNFEGKNILERKGSLAQMAKEYGMTEAKAEGIIAEAKATLFHARSQRIRPALDDKILTSWNGLMIMGLVDAYFALGNEQYLADALETGEFLLGKQVFDGNRIHRNFKDGKSSIHGFLDDYAFSILAFVKLYEATFDEKWLYKAKELKEFASAHFLDDKTQMYYYTSDTDEKLIARKMELSDNVIPGSNSAMAQALFLLGQYFYDENDLKHAQQMIANSQANFSEHPYYYSNMARLYSMMGETLYEVAIVGPEAATKRNELAKGYIPNKILLGGKNEGTLDLLEGKRSEGNTFIYVCQNKSCQLPTQEVAQALKQIR</sequence>
<dbReference type="InterPro" id="IPR004879">
    <property type="entry name" value="Ssp411-like_TRX"/>
</dbReference>
<dbReference type="PANTHER" id="PTHR42899:SF1">
    <property type="entry name" value="SPERMATOGENESIS-ASSOCIATED PROTEIN 20"/>
    <property type="match status" value="1"/>
</dbReference>
<reference evidence="3" key="1">
    <citation type="submission" date="2022-09" db="EMBL/GenBank/DDBJ databases">
        <title>Comparative genomics and taxonomic characterization of three novel marine species of genus Reichenbachiella exhibiting antioxidant and polysaccharide degradation activities.</title>
        <authorList>
            <person name="Muhammad N."/>
            <person name="Lee Y.-J."/>
            <person name="Ko J."/>
            <person name="Kim S.-G."/>
        </authorList>
    </citation>
    <scope>NUCLEOTIDE SEQUENCE</scope>
    <source>
        <strain evidence="3">BKB1-1</strain>
    </source>
</reference>
<dbReference type="CDD" id="cd02955">
    <property type="entry name" value="SSP411"/>
    <property type="match status" value="1"/>
</dbReference>
<keyword evidence="1" id="KW-0732">Signal</keyword>
<evidence type="ECO:0000313" key="3">
    <source>
        <dbReference type="EMBL" id="UXP30946.1"/>
    </source>
</evidence>
<protein>
    <submittedName>
        <fullName evidence="3">Thioredoxin domain-containing protein</fullName>
    </submittedName>
</protein>
<dbReference type="RefSeq" id="WP_262308392.1">
    <property type="nucleotide sequence ID" value="NZ_CP106679.1"/>
</dbReference>
<evidence type="ECO:0000259" key="2">
    <source>
        <dbReference type="Pfam" id="PF03190"/>
    </source>
</evidence>
<dbReference type="SUPFAM" id="SSF52833">
    <property type="entry name" value="Thioredoxin-like"/>
    <property type="match status" value="1"/>
</dbReference>
<dbReference type="Gene3D" id="1.50.10.10">
    <property type="match status" value="1"/>
</dbReference>
<feature type="domain" description="Spermatogenesis-associated protein 20-like TRX" evidence="2">
    <location>
        <begin position="29"/>
        <end position="183"/>
    </location>
</feature>